<organism evidence="1 2">
    <name type="scientific">Lactococcus taiwanensis</name>
    <dbReference type="NCBI Taxonomy" id="1151742"/>
    <lineage>
        <taxon>Bacteria</taxon>
        <taxon>Bacillati</taxon>
        <taxon>Bacillota</taxon>
        <taxon>Bacilli</taxon>
        <taxon>Lactobacillales</taxon>
        <taxon>Streptococcaceae</taxon>
        <taxon>Lactococcus</taxon>
    </lineage>
</organism>
<dbReference type="Proteomes" id="UP000663608">
    <property type="component" value="Chromosome"/>
</dbReference>
<evidence type="ECO:0000313" key="1">
    <source>
        <dbReference type="EMBL" id="QSE76875.1"/>
    </source>
</evidence>
<proteinExistence type="predicted"/>
<protein>
    <submittedName>
        <fullName evidence="1">Uncharacterized protein</fullName>
    </submittedName>
</protein>
<dbReference type="EMBL" id="CP070872">
    <property type="protein sequence ID" value="QSE76875.1"/>
    <property type="molecule type" value="Genomic_DNA"/>
</dbReference>
<name>A0AA45QRK2_9LACT</name>
<dbReference type="AlphaFoldDB" id="A0AA45QRK2"/>
<keyword evidence="2" id="KW-1185">Reference proteome</keyword>
<sequence>MELATLIIQTWQDFAKLKSVPETADILVPESMPLLWFGNLPAYQTSSLRVLTVSKNPSDAEFGANKRFKELKDLLTAPSVNSACYQKALNAYFQEAPNPWFKQLAKFLPVFDAAYAPEKSTQSCALHVDLFTPIATTPVWPALSKTQQAQFEMIFPKLLAYLQPDIILTSLSAPNLKILLGKVGDQVEEIFNEEVPGKAAKYVRAYRVDQSVIVINGRNFQGTYFGGMTESFVKTCLQKIKALV</sequence>
<accession>A0AA45QRK2</accession>
<reference evidence="1 2" key="1">
    <citation type="submission" date="2021-02" db="EMBL/GenBank/DDBJ databases">
        <title>Complete genome sequence of Lactococcus lactis strain K_LL004.</title>
        <authorList>
            <person name="Kim H.B."/>
        </authorList>
    </citation>
    <scope>NUCLEOTIDE SEQUENCE [LARGE SCALE GENOMIC DNA]</scope>
    <source>
        <strain evidence="1 2">K_LL004</strain>
    </source>
</reference>
<dbReference type="RefSeq" id="WP_205872064.1">
    <property type="nucleotide sequence ID" value="NZ_CP070872.1"/>
</dbReference>
<gene>
    <name evidence="1" type="ORF">JW886_00875</name>
</gene>
<evidence type="ECO:0000313" key="2">
    <source>
        <dbReference type="Proteomes" id="UP000663608"/>
    </source>
</evidence>
<dbReference type="KEGG" id="lti:JW886_00875"/>